<feature type="region of interest" description="Disordered" evidence="3">
    <location>
        <begin position="349"/>
        <end position="504"/>
    </location>
</feature>
<keyword evidence="2" id="KW-0040">ANK repeat</keyword>
<sequence>MKFKGRGKSAPIVQLTDVIERGYFQQVRFFIDLGIDIDSPNGDQRTPLMMCSLMEPEEWGTGIARLLIEKGALLDCVDRFGMNAMHLACIYERVELARILLNAMDFDLTEVDKWGNTVLHYAVRAGSVPLVRLVVHAHKKYKISLNRKNRDGLSALEEAHKFSHGRCAEIIATADRLPEEELELLVPPPTLDLRLSRESLNARSASERSMTRPRTAFVTRRGSLSSSSSTSSLYLAQRPIFVREFAGARRERLPNEKDFNQIIRCASVSDFRNNPEYLYNLTEPGAIVSNGCPVGNRQTNRPKSCYARRPTSVSSEGPGFSWRVEFKKLYVHYEYQCSPSYRDAAKYVPGELPSLDGQSSPVPHEDTEDGERGKKGKRCGSGKKDAAEKQRKQSQQQKQRKQSNVQTPPDKGKQSSTSLDGSLGSSSESIGSSGVSSKKQQATSGDTQTTKATTKSATESHGRISRTMHYGKNVPHVAVHDDEGGPGDGRPLKTPPIDQNKLKP</sequence>
<dbReference type="SMART" id="SM00248">
    <property type="entry name" value="ANK"/>
    <property type="match status" value="3"/>
</dbReference>
<evidence type="ECO:0000313" key="5">
    <source>
        <dbReference type="RefSeq" id="XP_022318064.1"/>
    </source>
</evidence>
<dbReference type="Proteomes" id="UP000694844">
    <property type="component" value="Chromosome 2"/>
</dbReference>
<dbReference type="RefSeq" id="XP_022318064.1">
    <property type="nucleotide sequence ID" value="XM_022462356.1"/>
</dbReference>
<feature type="region of interest" description="Disordered" evidence="3">
    <location>
        <begin position="292"/>
        <end position="317"/>
    </location>
</feature>
<gene>
    <name evidence="5" type="primary">LOC111121198</name>
</gene>
<keyword evidence="1" id="KW-0677">Repeat</keyword>
<proteinExistence type="predicted"/>
<feature type="region of interest" description="Disordered" evidence="3">
    <location>
        <begin position="204"/>
        <end position="223"/>
    </location>
</feature>
<evidence type="ECO:0000256" key="2">
    <source>
        <dbReference type="ARBA" id="ARBA00023043"/>
    </source>
</evidence>
<dbReference type="SUPFAM" id="SSF48403">
    <property type="entry name" value="Ankyrin repeat"/>
    <property type="match status" value="1"/>
</dbReference>
<dbReference type="OrthoDB" id="5406014at2759"/>
<protein>
    <submittedName>
        <fullName evidence="5">Uncharacterized protein LOC111121198</fullName>
    </submittedName>
</protein>
<keyword evidence="4" id="KW-1185">Reference proteome</keyword>
<dbReference type="InterPro" id="IPR036770">
    <property type="entry name" value="Ankyrin_rpt-contain_sf"/>
</dbReference>
<dbReference type="PANTHER" id="PTHR24173:SF76">
    <property type="match status" value="1"/>
</dbReference>
<dbReference type="Gene3D" id="1.25.40.20">
    <property type="entry name" value="Ankyrin repeat-containing domain"/>
    <property type="match status" value="1"/>
</dbReference>
<dbReference type="Pfam" id="PF12796">
    <property type="entry name" value="Ank_2"/>
    <property type="match status" value="1"/>
</dbReference>
<accession>A0A8B8CS76</accession>
<feature type="compositionally biased region" description="Low complexity" evidence="3">
    <location>
        <begin position="415"/>
        <end position="459"/>
    </location>
</feature>
<dbReference type="InterPro" id="IPR002110">
    <property type="entry name" value="Ankyrin_rpt"/>
</dbReference>
<evidence type="ECO:0000313" key="4">
    <source>
        <dbReference type="Proteomes" id="UP000694844"/>
    </source>
</evidence>
<evidence type="ECO:0000256" key="3">
    <source>
        <dbReference type="SAM" id="MobiDB-lite"/>
    </source>
</evidence>
<organism evidence="4 5">
    <name type="scientific">Crassostrea virginica</name>
    <name type="common">Eastern oyster</name>
    <dbReference type="NCBI Taxonomy" id="6565"/>
    <lineage>
        <taxon>Eukaryota</taxon>
        <taxon>Metazoa</taxon>
        <taxon>Spiralia</taxon>
        <taxon>Lophotrochozoa</taxon>
        <taxon>Mollusca</taxon>
        <taxon>Bivalvia</taxon>
        <taxon>Autobranchia</taxon>
        <taxon>Pteriomorphia</taxon>
        <taxon>Ostreida</taxon>
        <taxon>Ostreoidea</taxon>
        <taxon>Ostreidae</taxon>
        <taxon>Crassostrea</taxon>
    </lineage>
</organism>
<dbReference type="AlphaFoldDB" id="A0A8B8CS76"/>
<dbReference type="KEGG" id="cvn:111121198"/>
<name>A0A8B8CS76_CRAVI</name>
<feature type="compositionally biased region" description="Basic and acidic residues" evidence="3">
    <location>
        <begin position="382"/>
        <end position="391"/>
    </location>
</feature>
<dbReference type="PANTHER" id="PTHR24173">
    <property type="entry name" value="ANKYRIN REPEAT CONTAINING"/>
    <property type="match status" value="1"/>
</dbReference>
<dbReference type="GeneID" id="111121198"/>
<evidence type="ECO:0000256" key="1">
    <source>
        <dbReference type="ARBA" id="ARBA00022737"/>
    </source>
</evidence>
<reference evidence="5" key="1">
    <citation type="submission" date="2025-08" db="UniProtKB">
        <authorList>
            <consortium name="RefSeq"/>
        </authorList>
    </citation>
    <scope>IDENTIFICATION</scope>
    <source>
        <tissue evidence="5">Whole sample</tissue>
    </source>
</reference>